<sequence length="79" mass="9738">MTWQDIWEGIASLFENTLFLPLDFFRMTVDSWWLANIISWIFILIFAYLFIYWLRVLKVFHDNNEDEVQSAESRWTLRD</sequence>
<dbReference type="Proteomes" id="UP001297092">
    <property type="component" value="Unassembled WGS sequence"/>
</dbReference>
<dbReference type="EMBL" id="JAHCTB010000001">
    <property type="protein sequence ID" value="MBT0607171.1"/>
    <property type="molecule type" value="Genomic_DNA"/>
</dbReference>
<evidence type="ECO:0000256" key="1">
    <source>
        <dbReference type="SAM" id="Phobius"/>
    </source>
</evidence>
<name>A0ABS5S1T6_9FLAO</name>
<keyword evidence="2" id="KW-0328">Glycosyltransferase</keyword>
<proteinExistence type="predicted"/>
<dbReference type="GO" id="GO:0016757">
    <property type="term" value="F:glycosyltransferase activity"/>
    <property type="evidence" value="ECO:0007669"/>
    <property type="project" value="UniProtKB-KW"/>
</dbReference>
<dbReference type="Pfam" id="PF19868">
    <property type="entry name" value="DUF6341"/>
    <property type="match status" value="1"/>
</dbReference>
<feature type="transmembrane region" description="Helical" evidence="1">
    <location>
        <begin position="32"/>
        <end position="54"/>
    </location>
</feature>
<gene>
    <name evidence="2" type="ORF">KIV10_03150</name>
</gene>
<organism evidence="2 3">
    <name type="scientific">Aequorivita echinoideorum</name>
    <dbReference type="NCBI Taxonomy" id="1549647"/>
    <lineage>
        <taxon>Bacteria</taxon>
        <taxon>Pseudomonadati</taxon>
        <taxon>Bacteroidota</taxon>
        <taxon>Flavobacteriia</taxon>
        <taxon>Flavobacteriales</taxon>
        <taxon>Flavobacteriaceae</taxon>
        <taxon>Aequorivita</taxon>
    </lineage>
</organism>
<keyword evidence="1" id="KW-0472">Membrane</keyword>
<dbReference type="RefSeq" id="WP_214112029.1">
    <property type="nucleotide sequence ID" value="NZ_JAHCTB010000001.1"/>
</dbReference>
<evidence type="ECO:0000313" key="2">
    <source>
        <dbReference type="EMBL" id="MBT0607171.1"/>
    </source>
</evidence>
<keyword evidence="3" id="KW-1185">Reference proteome</keyword>
<dbReference type="InterPro" id="IPR045922">
    <property type="entry name" value="DUF6341"/>
</dbReference>
<reference evidence="2 3" key="1">
    <citation type="submission" date="2021-05" db="EMBL/GenBank/DDBJ databases">
        <title>Aequorivita echinoideorum JCM 30378 genome.</title>
        <authorList>
            <person name="Zhang H."/>
            <person name="Li C."/>
        </authorList>
    </citation>
    <scope>NUCLEOTIDE SEQUENCE [LARGE SCALE GENOMIC DNA]</scope>
    <source>
        <strain evidence="2 3">JCM30378</strain>
    </source>
</reference>
<evidence type="ECO:0000313" key="3">
    <source>
        <dbReference type="Proteomes" id="UP001297092"/>
    </source>
</evidence>
<keyword evidence="1" id="KW-0812">Transmembrane</keyword>
<accession>A0ABS5S1T6</accession>
<protein>
    <submittedName>
        <fullName evidence="2">Uracil phosphoribosyltransferase</fullName>
    </submittedName>
</protein>
<keyword evidence="1" id="KW-1133">Transmembrane helix</keyword>
<keyword evidence="2" id="KW-0808">Transferase</keyword>
<comment type="caution">
    <text evidence="2">The sequence shown here is derived from an EMBL/GenBank/DDBJ whole genome shotgun (WGS) entry which is preliminary data.</text>
</comment>